<dbReference type="PANTHER" id="PTHR11596:SF5">
    <property type="entry name" value="ALKALINE PHOSPHATASE"/>
    <property type="match status" value="1"/>
</dbReference>
<protein>
    <submittedName>
        <fullName evidence="6">Alkaline phosphatase</fullName>
    </submittedName>
</protein>
<dbReference type="EMBL" id="AMRV01000017">
    <property type="protein sequence ID" value="EMD81733.1"/>
    <property type="molecule type" value="Genomic_DNA"/>
</dbReference>
<dbReference type="InterPro" id="IPR001952">
    <property type="entry name" value="Alkaline_phosphatase"/>
</dbReference>
<keyword evidence="3" id="KW-0460">Magnesium</keyword>
<dbReference type="Proteomes" id="UP000011717">
    <property type="component" value="Unassembled WGS sequence"/>
</dbReference>
<feature type="active site" description="Phosphoserine intermediate" evidence="2">
    <location>
        <position position="131"/>
    </location>
</feature>
<dbReference type="InterPro" id="IPR017850">
    <property type="entry name" value="Alkaline_phosphatase_core_sf"/>
</dbReference>
<evidence type="ECO:0000256" key="5">
    <source>
        <dbReference type="SAM" id="SignalP"/>
    </source>
</evidence>
<dbReference type="GO" id="GO:0004035">
    <property type="term" value="F:alkaline phosphatase activity"/>
    <property type="evidence" value="ECO:0007669"/>
    <property type="project" value="TreeGrafter"/>
</dbReference>
<feature type="binding site" evidence="3">
    <location>
        <position position="184"/>
    </location>
    <ligand>
        <name>Mg(2+)</name>
        <dbReference type="ChEBI" id="CHEBI:18420"/>
    </ligand>
</feature>
<feature type="chain" id="PRO_5004026904" evidence="5">
    <location>
        <begin position="23"/>
        <end position="485"/>
    </location>
</feature>
<keyword evidence="1" id="KW-0597">Phosphoprotein</keyword>
<feature type="binding site" evidence="3">
    <location>
        <position position="393"/>
    </location>
    <ligand>
        <name>Zn(2+)</name>
        <dbReference type="ChEBI" id="CHEBI:29105"/>
        <label>2</label>
    </ligand>
</feature>
<dbReference type="SUPFAM" id="SSF53649">
    <property type="entry name" value="Alkaline phosphatase-like"/>
    <property type="match status" value="1"/>
</dbReference>
<gene>
    <name evidence="6" type="ORF">C725_2890</name>
</gene>
<feature type="binding site" evidence="3">
    <location>
        <position position="182"/>
    </location>
    <ligand>
        <name>Mg(2+)</name>
        <dbReference type="ChEBI" id="CHEBI:18420"/>
    </ligand>
</feature>
<feature type="binding site" evidence="3">
    <location>
        <position position="345"/>
    </location>
    <ligand>
        <name>Zn(2+)</name>
        <dbReference type="ChEBI" id="CHEBI:29105"/>
        <label>2</label>
    </ligand>
</feature>
<sequence>MMTGRRLGATLLLAVLAAPAGAQQAGAASETPRNVIVMIADGSGYNMLASTRYWLGHALTADGPDWRHLSMATYALRLEEQPHGLKQDPALVYDSVKSWDTAPMDGNSGCKTEYPAGFAAYEWNRCTAPDSAGTASAMMTGTRTYNGAIDVDGNAQPVESVAEAAKASGRKVGTLSTVPFSHATPAAAGAAHNASRGNYHEIASEMLSGQTLDFIGGGGNPGYDGAGAPRAAAAADDDAYHWISQADWQAVKDGTSGWTLVEDRAAIQALAASPREGRVLVVPQIAATMQVERPGPAGTDLKTSAPLDTPRLETVPTLPELAMAGLSQLQSPDGLFLMIEGGAVDWGMHANMLGRAIEEYDDFDRAVQAVSDWIEDPATPASWQDTLVIVTADHDHMLTGPDPGEAFDPIENRGAGKLPGHMWWSNSHSNQLVPFFVRGAGAERFVAAADQTDRAVSGGRTYGRGAYLTQPEMGRILKQMMAGRK</sequence>
<dbReference type="Pfam" id="PF00245">
    <property type="entry name" value="Alk_phosphatase"/>
    <property type="match status" value="1"/>
</dbReference>
<evidence type="ECO:0000256" key="1">
    <source>
        <dbReference type="ARBA" id="ARBA00022553"/>
    </source>
</evidence>
<evidence type="ECO:0000256" key="4">
    <source>
        <dbReference type="RuleBase" id="RU003946"/>
    </source>
</evidence>
<evidence type="ECO:0000256" key="3">
    <source>
        <dbReference type="PIRSR" id="PIRSR601952-2"/>
    </source>
</evidence>
<dbReference type="AlphaFoldDB" id="M2U1M7"/>
<comment type="caution">
    <text evidence="6">The sequence shown here is derived from an EMBL/GenBank/DDBJ whole genome shotgun (WGS) entry which is preliminary data.</text>
</comment>
<evidence type="ECO:0000313" key="6">
    <source>
        <dbReference type="EMBL" id="EMD81733.1"/>
    </source>
</evidence>
<evidence type="ECO:0000256" key="2">
    <source>
        <dbReference type="PIRSR" id="PIRSR601952-1"/>
    </source>
</evidence>
<proteinExistence type="inferred from homology"/>
<feature type="signal peptide" evidence="5">
    <location>
        <begin position="1"/>
        <end position="22"/>
    </location>
</feature>
<keyword evidence="3" id="KW-0479">Metal-binding</keyword>
<feature type="binding site" evidence="3">
    <location>
        <position position="349"/>
    </location>
    <ligand>
        <name>Zn(2+)</name>
        <dbReference type="ChEBI" id="CHEBI:29105"/>
        <label>1</label>
    </ligand>
</feature>
<keyword evidence="7" id="KW-1185">Reference proteome</keyword>
<comment type="similarity">
    <text evidence="4">Belongs to the alkaline phosphatase family.</text>
</comment>
<organism evidence="6 7">
    <name type="scientific">Pacificimonas flava</name>
    <dbReference type="NCBI Taxonomy" id="1234595"/>
    <lineage>
        <taxon>Bacteria</taxon>
        <taxon>Pseudomonadati</taxon>
        <taxon>Pseudomonadota</taxon>
        <taxon>Alphaproteobacteria</taxon>
        <taxon>Sphingomonadales</taxon>
        <taxon>Sphingosinicellaceae</taxon>
        <taxon>Pacificimonas</taxon>
    </lineage>
</organism>
<dbReference type="PANTHER" id="PTHR11596">
    <property type="entry name" value="ALKALINE PHOSPHATASE"/>
    <property type="match status" value="1"/>
</dbReference>
<comment type="cofactor">
    <cofactor evidence="3">
        <name>Mg(2+)</name>
        <dbReference type="ChEBI" id="CHEBI:18420"/>
    </cofactor>
    <text evidence="3">Binds 1 Mg(2+) ion.</text>
</comment>
<name>M2U1M7_9SPHN</name>
<dbReference type="GO" id="GO:0046872">
    <property type="term" value="F:metal ion binding"/>
    <property type="evidence" value="ECO:0007669"/>
    <property type="project" value="UniProtKB-KW"/>
</dbReference>
<dbReference type="SMART" id="SM00098">
    <property type="entry name" value="alkPPc"/>
    <property type="match status" value="1"/>
</dbReference>
<dbReference type="PRINTS" id="PR00113">
    <property type="entry name" value="ALKPHPHTASE"/>
</dbReference>
<feature type="binding site" evidence="3">
    <location>
        <position position="340"/>
    </location>
    <ligand>
        <name>Mg(2+)</name>
        <dbReference type="ChEBI" id="CHEBI:18420"/>
    </ligand>
</feature>
<dbReference type="CDD" id="cd16012">
    <property type="entry name" value="ALP"/>
    <property type="match status" value="1"/>
</dbReference>
<accession>M2U1M7</accession>
<comment type="cofactor">
    <cofactor evidence="3">
        <name>Zn(2+)</name>
        <dbReference type="ChEBI" id="CHEBI:29105"/>
    </cofactor>
    <text evidence="3">Binds 2 Zn(2+) ions.</text>
</comment>
<reference evidence="6 7" key="1">
    <citation type="journal article" date="2013" name="Genome Announc.">
        <title>Draft Genome Sequence of Strain JLT2015T, Belonging to the Family Sphingomonadaceae of the Alphaproteobacteria.</title>
        <authorList>
            <person name="Tang K."/>
            <person name="Liu K."/>
            <person name="Li S."/>
            <person name="Jiao N."/>
        </authorList>
    </citation>
    <scope>NUCLEOTIDE SEQUENCE [LARGE SCALE GENOMIC DNA]</scope>
    <source>
        <strain evidence="6 7">JLT2015</strain>
    </source>
</reference>
<keyword evidence="3" id="KW-0862">Zinc</keyword>
<dbReference type="OrthoDB" id="9794455at2"/>
<dbReference type="Gene3D" id="3.40.720.10">
    <property type="entry name" value="Alkaline Phosphatase, subunit A"/>
    <property type="match status" value="1"/>
</dbReference>
<dbReference type="RefSeq" id="WP_008603854.1">
    <property type="nucleotide sequence ID" value="NZ_AMRV01000017.1"/>
</dbReference>
<keyword evidence="5" id="KW-0732">Signal</keyword>
<feature type="binding site" evidence="3">
    <location>
        <position position="394"/>
    </location>
    <ligand>
        <name>Zn(2+)</name>
        <dbReference type="ChEBI" id="CHEBI:29105"/>
        <label>2</label>
    </ligand>
</feature>
<dbReference type="PATRIC" id="fig|1234595.3.peg.2893"/>
<evidence type="ECO:0000313" key="7">
    <source>
        <dbReference type="Proteomes" id="UP000011717"/>
    </source>
</evidence>